<dbReference type="PROSITE" id="PS51186">
    <property type="entry name" value="GNAT"/>
    <property type="match status" value="1"/>
</dbReference>
<evidence type="ECO:0000313" key="3">
    <source>
        <dbReference type="Proteomes" id="UP000503088"/>
    </source>
</evidence>
<dbReference type="InterPro" id="IPR000182">
    <property type="entry name" value="GNAT_dom"/>
</dbReference>
<dbReference type="SUPFAM" id="SSF55729">
    <property type="entry name" value="Acyl-CoA N-acyltransferases (Nat)"/>
    <property type="match status" value="1"/>
</dbReference>
<gene>
    <name evidence="2" type="ORF">GXN76_10315</name>
</gene>
<evidence type="ECO:0000313" key="2">
    <source>
        <dbReference type="EMBL" id="QKG84825.1"/>
    </source>
</evidence>
<keyword evidence="3" id="KW-1185">Reference proteome</keyword>
<dbReference type="Proteomes" id="UP000503088">
    <property type="component" value="Chromosome"/>
</dbReference>
<feature type="domain" description="N-acetyltransferase" evidence="1">
    <location>
        <begin position="4"/>
        <end position="143"/>
    </location>
</feature>
<dbReference type="KEGG" id="kpul:GXN76_10315"/>
<proteinExistence type="predicted"/>
<protein>
    <submittedName>
        <fullName evidence="2">GNAT family N-acetyltransferase</fullName>
    </submittedName>
</protein>
<dbReference type="RefSeq" id="WP_173222895.1">
    <property type="nucleotide sequence ID" value="NZ_CP048104.1"/>
</dbReference>
<dbReference type="PANTHER" id="PTHR13355:SF11">
    <property type="entry name" value="GLUCOSAMINE 6-PHOSPHATE N-ACETYLTRANSFERASE"/>
    <property type="match status" value="1"/>
</dbReference>
<dbReference type="InterPro" id="IPR016181">
    <property type="entry name" value="Acyl_CoA_acyltransferase"/>
</dbReference>
<accession>A0A7D3Y5E0</accession>
<dbReference type="EMBL" id="CP048104">
    <property type="protein sequence ID" value="QKG84825.1"/>
    <property type="molecule type" value="Genomic_DNA"/>
</dbReference>
<dbReference type="AlphaFoldDB" id="A0A7D3Y5E0"/>
<name>A0A7D3Y5E0_9BACL</name>
<evidence type="ECO:0000259" key="1">
    <source>
        <dbReference type="PROSITE" id="PS51186"/>
    </source>
</evidence>
<dbReference type="CDD" id="cd04301">
    <property type="entry name" value="NAT_SF"/>
    <property type="match status" value="1"/>
</dbReference>
<dbReference type="GO" id="GO:0004343">
    <property type="term" value="F:glucosamine 6-phosphate N-acetyltransferase activity"/>
    <property type="evidence" value="ECO:0007669"/>
    <property type="project" value="TreeGrafter"/>
</dbReference>
<sequence length="143" mass="16496">METAVIVVQNDNQLQQAFIIRRQVFIEEQGVPESEEIDEWEHQAVHFLALYKGKPGGTARLRFLLDGTGKVERVAVLKSMRGNGLGYSLMQGIEDYARQRNIKELRLHAQVQALDFYRKSDYKEEGSVFLDAGIEHMEMRKKI</sequence>
<dbReference type="Pfam" id="PF13673">
    <property type="entry name" value="Acetyltransf_10"/>
    <property type="match status" value="1"/>
</dbReference>
<dbReference type="PANTHER" id="PTHR13355">
    <property type="entry name" value="GLUCOSAMINE 6-PHOSPHATE N-ACETYLTRANSFERASE"/>
    <property type="match status" value="1"/>
</dbReference>
<dbReference type="Gene3D" id="3.40.630.30">
    <property type="match status" value="1"/>
</dbReference>
<organism evidence="2 3">
    <name type="scientific">Kroppenstedtia pulmonis</name>
    <dbReference type="NCBI Taxonomy" id="1380685"/>
    <lineage>
        <taxon>Bacteria</taxon>
        <taxon>Bacillati</taxon>
        <taxon>Bacillota</taxon>
        <taxon>Bacilli</taxon>
        <taxon>Bacillales</taxon>
        <taxon>Thermoactinomycetaceae</taxon>
        <taxon>Kroppenstedtia</taxon>
    </lineage>
</organism>
<dbReference type="InterPro" id="IPR039143">
    <property type="entry name" value="GNPNAT1-like"/>
</dbReference>
<keyword evidence="2" id="KW-0808">Transferase</keyword>
<reference evidence="2 3" key="1">
    <citation type="submission" date="2020-01" db="EMBL/GenBank/DDBJ databases">
        <authorList>
            <person name="Gulvik C.A."/>
            <person name="Batra D.G."/>
        </authorList>
    </citation>
    <scope>NUCLEOTIDE SEQUENCE [LARGE SCALE GENOMIC DNA]</scope>
    <source>
        <strain evidence="2 3">W9323</strain>
    </source>
</reference>